<dbReference type="InterPro" id="IPR017824">
    <property type="entry name" value="Aminodeoxychorismate_lyase_IV"/>
</dbReference>
<dbReference type="Gene3D" id="3.30.470.10">
    <property type="match status" value="1"/>
</dbReference>
<evidence type="ECO:0000256" key="10">
    <source>
        <dbReference type="ARBA" id="ARBA00054027"/>
    </source>
</evidence>
<dbReference type="Gene3D" id="3.20.10.10">
    <property type="entry name" value="D-amino Acid Aminotransferase, subunit A, domain 2"/>
    <property type="match status" value="1"/>
</dbReference>
<dbReference type="GO" id="GO:0005829">
    <property type="term" value="C:cytosol"/>
    <property type="evidence" value="ECO:0007669"/>
    <property type="project" value="TreeGrafter"/>
</dbReference>
<dbReference type="OrthoDB" id="9805628at2"/>
<dbReference type="GO" id="GO:0030170">
    <property type="term" value="F:pyridoxal phosphate binding"/>
    <property type="evidence" value="ECO:0007669"/>
    <property type="project" value="InterPro"/>
</dbReference>
<keyword evidence="5" id="KW-0289">Folate biosynthesis</keyword>
<dbReference type="InterPro" id="IPR036038">
    <property type="entry name" value="Aminotransferase-like"/>
</dbReference>
<evidence type="ECO:0000313" key="14">
    <source>
        <dbReference type="Proteomes" id="UP000199233"/>
    </source>
</evidence>
<protein>
    <recommendedName>
        <fullName evidence="11 12">Aminodeoxychorismate lyase</fullName>
        <ecNumber evidence="8 12">4.1.3.38</ecNumber>
    </recommendedName>
</protein>
<comment type="cofactor">
    <cofactor evidence="1">
        <name>pyridoxal 5'-phosphate</name>
        <dbReference type="ChEBI" id="CHEBI:597326"/>
    </cofactor>
</comment>
<dbReference type="STRING" id="489703.SAMN04488038_10920"/>
<dbReference type="RefSeq" id="WP_093286326.1">
    <property type="nucleotide sequence ID" value="NZ_FOFS01000009.1"/>
</dbReference>
<organism evidence="13 14">
    <name type="scientific">Solimonas aquatica</name>
    <dbReference type="NCBI Taxonomy" id="489703"/>
    <lineage>
        <taxon>Bacteria</taxon>
        <taxon>Pseudomonadati</taxon>
        <taxon>Pseudomonadota</taxon>
        <taxon>Gammaproteobacteria</taxon>
        <taxon>Nevskiales</taxon>
        <taxon>Nevskiaceae</taxon>
        <taxon>Solimonas</taxon>
    </lineage>
</organism>
<comment type="catalytic activity">
    <reaction evidence="9">
        <text>4-amino-4-deoxychorismate = 4-aminobenzoate + pyruvate + H(+)</text>
        <dbReference type="Rhea" id="RHEA:16201"/>
        <dbReference type="ChEBI" id="CHEBI:15361"/>
        <dbReference type="ChEBI" id="CHEBI:15378"/>
        <dbReference type="ChEBI" id="CHEBI:17836"/>
        <dbReference type="ChEBI" id="CHEBI:58406"/>
        <dbReference type="EC" id="4.1.3.38"/>
    </reaction>
</comment>
<dbReference type="FunFam" id="3.20.10.10:FF:000002">
    <property type="entry name" value="D-alanine aminotransferase"/>
    <property type="match status" value="1"/>
</dbReference>
<accession>A0A1H9HT58</accession>
<dbReference type="PANTHER" id="PTHR42743:SF2">
    <property type="entry name" value="AMINODEOXYCHORISMATE LYASE"/>
    <property type="match status" value="1"/>
</dbReference>
<dbReference type="AlphaFoldDB" id="A0A1H9HT58"/>
<comment type="function">
    <text evidence="10">Involved in the biosynthesis of p-aminobenzoate (PABA), a precursor of tetrahydrofolate. Converts 4-amino-4-deoxychorismate into 4-aminobenzoate (PABA) and pyruvate.</text>
</comment>
<dbReference type="NCBIfam" id="TIGR03461">
    <property type="entry name" value="pabC_Proteo"/>
    <property type="match status" value="1"/>
</dbReference>
<evidence type="ECO:0000256" key="8">
    <source>
        <dbReference type="ARBA" id="ARBA00035676"/>
    </source>
</evidence>
<evidence type="ECO:0000256" key="12">
    <source>
        <dbReference type="NCBIfam" id="TIGR03461"/>
    </source>
</evidence>
<proteinExistence type="inferred from homology"/>
<dbReference type="Pfam" id="PF01063">
    <property type="entry name" value="Aminotran_4"/>
    <property type="match status" value="1"/>
</dbReference>
<gene>
    <name evidence="13" type="ORF">SAMN04488038_10920</name>
</gene>
<evidence type="ECO:0000313" key="13">
    <source>
        <dbReference type="EMBL" id="SEQ65510.1"/>
    </source>
</evidence>
<evidence type="ECO:0000256" key="9">
    <source>
        <dbReference type="ARBA" id="ARBA00049529"/>
    </source>
</evidence>
<dbReference type="GO" id="GO:0046656">
    <property type="term" value="P:folic acid biosynthetic process"/>
    <property type="evidence" value="ECO:0007669"/>
    <property type="project" value="UniProtKB-KW"/>
</dbReference>
<evidence type="ECO:0000256" key="7">
    <source>
        <dbReference type="ARBA" id="ARBA00035633"/>
    </source>
</evidence>
<dbReference type="InterPro" id="IPR043132">
    <property type="entry name" value="BCAT-like_C"/>
</dbReference>
<name>A0A1H9HT58_9GAMM</name>
<dbReference type="InterPro" id="IPR050571">
    <property type="entry name" value="Class-IV_PLP-Dep_Aminotrnsfr"/>
</dbReference>
<comment type="pathway">
    <text evidence="7">Cofactor biosynthesis; tetrahydrofolate biosynthesis; 4-aminobenzoate from chorismate: step 2/2.</text>
</comment>
<evidence type="ECO:0000256" key="5">
    <source>
        <dbReference type="ARBA" id="ARBA00022909"/>
    </source>
</evidence>
<keyword evidence="6 13" id="KW-0456">Lyase</keyword>
<dbReference type="Proteomes" id="UP000199233">
    <property type="component" value="Unassembled WGS sequence"/>
</dbReference>
<sequence>MSTQTLINGFASDAVSYGNRGLHYGDGVFRTLLAHEGEILYCEDHLAKLGEDCAALGLAMPPAEALLADTQQLLSARSRAVVKWLVTRCAGRRGYAPPGPQSDRIVHVDEAPVYPARLWERGVVARFAQLRLAIQPRLAGLKHLNRLEQVLAAAELQDGVDELLMCDALGHLVGGTRTNLFWVADEVLYTPRIQRCGVAGVMRRRILRLAAELGIAVQEVEASADALWSVEEGFICNALIGLWPLRRVENRDWRSPGAVTQALALALAHPRLN</sequence>
<keyword evidence="4" id="KW-0663">Pyridoxal phosphate</keyword>
<dbReference type="EC" id="4.1.3.38" evidence="8 12"/>
<comment type="subunit">
    <text evidence="3">Homodimer.</text>
</comment>
<dbReference type="EMBL" id="FOFS01000009">
    <property type="protein sequence ID" value="SEQ65510.1"/>
    <property type="molecule type" value="Genomic_DNA"/>
</dbReference>
<dbReference type="GO" id="GO:0008696">
    <property type="term" value="F:4-amino-4-deoxychorismate lyase activity"/>
    <property type="evidence" value="ECO:0007669"/>
    <property type="project" value="UniProtKB-UniRule"/>
</dbReference>
<dbReference type="InterPro" id="IPR001544">
    <property type="entry name" value="Aminotrans_IV"/>
</dbReference>
<dbReference type="PANTHER" id="PTHR42743">
    <property type="entry name" value="AMINO-ACID AMINOTRANSFERASE"/>
    <property type="match status" value="1"/>
</dbReference>
<evidence type="ECO:0000256" key="4">
    <source>
        <dbReference type="ARBA" id="ARBA00022898"/>
    </source>
</evidence>
<evidence type="ECO:0000256" key="2">
    <source>
        <dbReference type="ARBA" id="ARBA00009320"/>
    </source>
</evidence>
<evidence type="ECO:0000256" key="11">
    <source>
        <dbReference type="ARBA" id="ARBA00069174"/>
    </source>
</evidence>
<dbReference type="SUPFAM" id="SSF56752">
    <property type="entry name" value="D-aminoacid aminotransferase-like PLP-dependent enzymes"/>
    <property type="match status" value="1"/>
</dbReference>
<dbReference type="GO" id="GO:0008153">
    <property type="term" value="P:4-aminobenzoate biosynthetic process"/>
    <property type="evidence" value="ECO:0007669"/>
    <property type="project" value="UniProtKB-UniRule"/>
</dbReference>
<dbReference type="InterPro" id="IPR043131">
    <property type="entry name" value="BCAT-like_N"/>
</dbReference>
<evidence type="ECO:0000256" key="3">
    <source>
        <dbReference type="ARBA" id="ARBA00011738"/>
    </source>
</evidence>
<comment type="similarity">
    <text evidence="2">Belongs to the class-IV pyridoxal-phosphate-dependent aminotransferase family.</text>
</comment>
<keyword evidence="14" id="KW-1185">Reference proteome</keyword>
<evidence type="ECO:0000256" key="6">
    <source>
        <dbReference type="ARBA" id="ARBA00023239"/>
    </source>
</evidence>
<evidence type="ECO:0000256" key="1">
    <source>
        <dbReference type="ARBA" id="ARBA00001933"/>
    </source>
</evidence>
<reference evidence="13 14" key="1">
    <citation type="submission" date="2016-10" db="EMBL/GenBank/DDBJ databases">
        <authorList>
            <person name="de Groot N.N."/>
        </authorList>
    </citation>
    <scope>NUCLEOTIDE SEQUENCE [LARGE SCALE GENOMIC DNA]</scope>
    <source>
        <strain evidence="13 14">DSM 25927</strain>
    </source>
</reference>